<dbReference type="CDD" id="cd07016">
    <property type="entry name" value="S14_ClpP_1"/>
    <property type="match status" value="1"/>
</dbReference>
<organism evidence="7 8">
    <name type="scientific">Aerococcus kribbianus</name>
    <dbReference type="NCBI Taxonomy" id="2999064"/>
    <lineage>
        <taxon>Bacteria</taxon>
        <taxon>Bacillati</taxon>
        <taxon>Bacillota</taxon>
        <taxon>Bacilli</taxon>
        <taxon>Lactobacillales</taxon>
        <taxon>Aerococcaceae</taxon>
        <taxon>Aerococcus</taxon>
    </lineage>
</organism>
<protein>
    <recommendedName>
        <fullName evidence="6">ATP-dependent Clp protease proteolytic subunit</fullName>
    </recommendedName>
</protein>
<dbReference type="GO" id="GO:0004252">
    <property type="term" value="F:serine-type endopeptidase activity"/>
    <property type="evidence" value="ECO:0007669"/>
    <property type="project" value="InterPro"/>
</dbReference>
<evidence type="ECO:0000256" key="2">
    <source>
        <dbReference type="ARBA" id="ARBA00022490"/>
    </source>
</evidence>
<dbReference type="GO" id="GO:0006515">
    <property type="term" value="P:protein quality control for misfolded or incompletely synthesized proteins"/>
    <property type="evidence" value="ECO:0007669"/>
    <property type="project" value="TreeGrafter"/>
</dbReference>
<keyword evidence="2" id="KW-0963">Cytoplasm</keyword>
<dbReference type="Gene3D" id="3.90.226.10">
    <property type="entry name" value="2-enoyl-CoA Hydratase, Chain A, domain 1"/>
    <property type="match status" value="1"/>
</dbReference>
<dbReference type="GO" id="GO:0004176">
    <property type="term" value="F:ATP-dependent peptidase activity"/>
    <property type="evidence" value="ECO:0007669"/>
    <property type="project" value="InterPro"/>
</dbReference>
<dbReference type="GO" id="GO:0051117">
    <property type="term" value="F:ATPase binding"/>
    <property type="evidence" value="ECO:0007669"/>
    <property type="project" value="TreeGrafter"/>
</dbReference>
<evidence type="ECO:0000313" key="7">
    <source>
        <dbReference type="EMBL" id="MCZ0726124.1"/>
    </source>
</evidence>
<comment type="caution">
    <text evidence="7">The sequence shown here is derived from an EMBL/GenBank/DDBJ whole genome shotgun (WGS) entry which is preliminary data.</text>
</comment>
<dbReference type="AlphaFoldDB" id="A0A9X3FVT1"/>
<accession>A0A9X3FVT1</accession>
<evidence type="ECO:0000313" key="8">
    <source>
        <dbReference type="Proteomes" id="UP001146670"/>
    </source>
</evidence>
<dbReference type="NCBIfam" id="NF045542">
    <property type="entry name" value="Clp_rel_HeadMat"/>
    <property type="match status" value="1"/>
</dbReference>
<evidence type="ECO:0000256" key="1">
    <source>
        <dbReference type="ARBA" id="ARBA00007039"/>
    </source>
</evidence>
<dbReference type="Proteomes" id="UP001146670">
    <property type="component" value="Unassembled WGS sequence"/>
</dbReference>
<name>A0A9X3FVT1_9LACT</name>
<dbReference type="InterPro" id="IPR001907">
    <property type="entry name" value="ClpP"/>
</dbReference>
<evidence type="ECO:0000256" key="6">
    <source>
        <dbReference type="RuleBase" id="RU003567"/>
    </source>
</evidence>
<proteinExistence type="inferred from homology"/>
<dbReference type="InterPro" id="IPR023562">
    <property type="entry name" value="ClpP/TepA"/>
</dbReference>
<dbReference type="RefSeq" id="WP_268752449.1">
    <property type="nucleotide sequence ID" value="NZ_JAPRFQ010000002.1"/>
</dbReference>
<keyword evidence="8" id="KW-1185">Reference proteome</keyword>
<comment type="similarity">
    <text evidence="1 6">Belongs to the peptidase S14 family.</text>
</comment>
<keyword evidence="3 7" id="KW-0645">Protease</keyword>
<dbReference type="PANTHER" id="PTHR10381:SF70">
    <property type="entry name" value="ATP-DEPENDENT CLP PROTEASE PROTEOLYTIC SUBUNIT"/>
    <property type="match status" value="1"/>
</dbReference>
<evidence type="ECO:0000256" key="5">
    <source>
        <dbReference type="ARBA" id="ARBA00022825"/>
    </source>
</evidence>
<evidence type="ECO:0000256" key="4">
    <source>
        <dbReference type="ARBA" id="ARBA00022801"/>
    </source>
</evidence>
<dbReference type="SUPFAM" id="SSF52096">
    <property type="entry name" value="ClpP/crotonase"/>
    <property type="match status" value="1"/>
</dbReference>
<reference evidence="7" key="1">
    <citation type="submission" date="2022-12" db="EMBL/GenBank/DDBJ databases">
        <title>Description and comparative metabolic analysis of Aerococcus sp. nov., isolated from the feces of a pig.</title>
        <authorList>
            <person name="Chang Y.-H."/>
        </authorList>
    </citation>
    <scope>NUCLEOTIDE SEQUENCE</scope>
    <source>
        <strain evidence="7">YH-aer222</strain>
    </source>
</reference>
<evidence type="ECO:0000256" key="3">
    <source>
        <dbReference type="ARBA" id="ARBA00022670"/>
    </source>
</evidence>
<dbReference type="Pfam" id="PF00574">
    <property type="entry name" value="CLP_protease"/>
    <property type="match status" value="1"/>
</dbReference>
<dbReference type="PANTHER" id="PTHR10381">
    <property type="entry name" value="ATP-DEPENDENT CLP PROTEASE PROTEOLYTIC SUBUNIT"/>
    <property type="match status" value="1"/>
</dbReference>
<keyword evidence="5" id="KW-0720">Serine protease</keyword>
<dbReference type="GO" id="GO:0009368">
    <property type="term" value="C:endopeptidase Clp complex"/>
    <property type="evidence" value="ECO:0007669"/>
    <property type="project" value="TreeGrafter"/>
</dbReference>
<dbReference type="PRINTS" id="PR00127">
    <property type="entry name" value="CLPPROTEASEP"/>
</dbReference>
<keyword evidence="4" id="KW-0378">Hydrolase</keyword>
<dbReference type="InterPro" id="IPR029045">
    <property type="entry name" value="ClpP/crotonase-like_dom_sf"/>
</dbReference>
<dbReference type="EMBL" id="JAPRFR010000002">
    <property type="protein sequence ID" value="MCZ0726124.1"/>
    <property type="molecule type" value="Genomic_DNA"/>
</dbReference>
<gene>
    <name evidence="7" type="ORF">OW157_05995</name>
</gene>
<sequence length="219" mass="24148">MKKIKINGTIISNELKPFYDEFGIEATCPKDVLDALGDEQDVQIQINSGGGHVNAGQEIYHELTQRIGHVEVDVIWAGSAASVIAMAGDTVRMSPVGQIMIHNASTWAAGDSNAMKHTAEVLTKTNESIAAAYQIKTGKSVEELLDLMNHETWLTAQDALDYGFVDEIIQRQPPVELVANATAEIIPKKVIDAIRAEKQKEQIEQNTKKTESPFERFLF</sequence>